<evidence type="ECO:0000313" key="2">
    <source>
        <dbReference type="EMBL" id="SFI37091.1"/>
    </source>
</evidence>
<evidence type="ECO:0000313" key="3">
    <source>
        <dbReference type="Proteomes" id="UP000198931"/>
    </source>
</evidence>
<sequence>MKKYLSIALLAATIVLNAQVTANRFFYELTFKPKQDSTKVEKVMTILDITKDKSLYRDYTLVAQDSIMKIAVEEMQKSGAFKDLSKTITMPKFGYKVEKEYPAMKETYSDRISSGFTPMQIAYTEEPKFNWKISNDKEKIGDYNTQKATTEYGGRQWTAWFSTDLPFQDGPYKFAGLPGLIVKVEDSAKNYSWLLRGNKKVENFQELSYAETITPGGAGKLTVIPRDKFEKTLAEYKKDPFATMRPMLTKEMMDRKMPGMDGTIGDMLKKQEKMTRDFYDANNNPIEMYSPSKK</sequence>
<dbReference type="RefSeq" id="WP_090080690.1">
    <property type="nucleotide sequence ID" value="NZ_FOQT01000004.1"/>
</dbReference>
<dbReference type="EMBL" id="FOQT01000004">
    <property type="protein sequence ID" value="SFI37091.1"/>
    <property type="molecule type" value="Genomic_DNA"/>
</dbReference>
<name>A0A1I3HN29_9FLAO</name>
<reference evidence="2 3" key="1">
    <citation type="submission" date="2016-10" db="EMBL/GenBank/DDBJ databases">
        <authorList>
            <person name="de Groot N.N."/>
        </authorList>
    </citation>
    <scope>NUCLEOTIDE SEQUENCE [LARGE SCALE GENOMIC DNA]</scope>
    <source>
        <strain evidence="2 3">DSM 26000</strain>
    </source>
</reference>
<dbReference type="InterPro" id="IPR005901">
    <property type="entry name" value="GLPGLI"/>
</dbReference>
<dbReference type="STRING" id="1125876.SAMN05443292_2300"/>
<protein>
    <submittedName>
        <fullName evidence="2">GLPGLI family protein</fullName>
    </submittedName>
</protein>
<proteinExistence type="predicted"/>
<dbReference type="NCBIfam" id="TIGR01200">
    <property type="entry name" value="GLPGLI"/>
    <property type="match status" value="1"/>
</dbReference>
<feature type="chain" id="PRO_5011778979" evidence="1">
    <location>
        <begin position="19"/>
        <end position="294"/>
    </location>
</feature>
<keyword evidence="3" id="KW-1185">Reference proteome</keyword>
<evidence type="ECO:0000256" key="1">
    <source>
        <dbReference type="SAM" id="SignalP"/>
    </source>
</evidence>
<dbReference type="Pfam" id="PF09697">
    <property type="entry name" value="Porph_ging"/>
    <property type="match status" value="1"/>
</dbReference>
<gene>
    <name evidence="2" type="ORF">SAMN05443292_2300</name>
</gene>
<dbReference type="Proteomes" id="UP000198931">
    <property type="component" value="Unassembled WGS sequence"/>
</dbReference>
<dbReference type="OrthoDB" id="1440774at2"/>
<feature type="signal peptide" evidence="1">
    <location>
        <begin position="1"/>
        <end position="18"/>
    </location>
</feature>
<keyword evidence="1" id="KW-0732">Signal</keyword>
<accession>A0A1I3HN29</accession>
<dbReference type="AlphaFoldDB" id="A0A1I3HN29"/>
<organism evidence="2 3">
    <name type="scientific">Halpernia frigidisoli</name>
    <dbReference type="NCBI Taxonomy" id="1125876"/>
    <lineage>
        <taxon>Bacteria</taxon>
        <taxon>Pseudomonadati</taxon>
        <taxon>Bacteroidota</taxon>
        <taxon>Flavobacteriia</taxon>
        <taxon>Flavobacteriales</taxon>
        <taxon>Weeksellaceae</taxon>
        <taxon>Chryseobacterium group</taxon>
        <taxon>Halpernia</taxon>
    </lineage>
</organism>